<dbReference type="InterPro" id="IPR019422">
    <property type="entry name" value="7TM_GPCR_serpentine_rcpt_Srh"/>
</dbReference>
<protein>
    <submittedName>
        <fullName evidence="3">G_PROTEIN_RECEP_F1_2 domain-containing protein</fullName>
    </submittedName>
</protein>
<feature type="transmembrane region" description="Helical" evidence="1">
    <location>
        <begin position="50"/>
        <end position="75"/>
    </location>
</feature>
<dbReference type="Proteomes" id="UP000095287">
    <property type="component" value="Unplaced"/>
</dbReference>
<reference evidence="3" key="1">
    <citation type="submission" date="2016-11" db="UniProtKB">
        <authorList>
            <consortium name="WormBaseParasite"/>
        </authorList>
    </citation>
    <scope>IDENTIFICATION</scope>
</reference>
<name>A0A1I8A2P9_9BILA</name>
<organism evidence="2 3">
    <name type="scientific">Steinernema glaseri</name>
    <dbReference type="NCBI Taxonomy" id="37863"/>
    <lineage>
        <taxon>Eukaryota</taxon>
        <taxon>Metazoa</taxon>
        <taxon>Ecdysozoa</taxon>
        <taxon>Nematoda</taxon>
        <taxon>Chromadorea</taxon>
        <taxon>Rhabditida</taxon>
        <taxon>Tylenchina</taxon>
        <taxon>Panagrolaimomorpha</taxon>
        <taxon>Strongyloidoidea</taxon>
        <taxon>Steinernematidae</taxon>
        <taxon>Steinernema</taxon>
    </lineage>
</organism>
<proteinExistence type="predicted"/>
<keyword evidence="2" id="KW-1185">Reference proteome</keyword>
<keyword evidence="1" id="KW-1133">Transmembrane helix</keyword>
<keyword evidence="1" id="KW-0812">Transmembrane</keyword>
<evidence type="ECO:0000313" key="3">
    <source>
        <dbReference type="WBParaSite" id="L893_g32288.t1"/>
    </source>
</evidence>
<sequence>MLLSWFAIHLTSYVAASIYLLRKLGQAIDDTTSATSVQTVKLVKTARRNFIILVAVIIVMGVTPAFLVVGALAFMRNDQMQTVMTVVARYTTISFCSYSWIVTVTTILVTKPYRDRTLQLFLSTNFPNK</sequence>
<dbReference type="Pfam" id="PF10318">
    <property type="entry name" value="7TM_GPCR_Srh"/>
    <property type="match status" value="1"/>
</dbReference>
<evidence type="ECO:0000313" key="2">
    <source>
        <dbReference type="Proteomes" id="UP000095287"/>
    </source>
</evidence>
<accession>A0A1I8A2P9</accession>
<keyword evidence="1" id="KW-0472">Membrane</keyword>
<dbReference type="AlphaFoldDB" id="A0A1I8A2P9"/>
<dbReference type="WBParaSite" id="L893_g32288.t1">
    <property type="protein sequence ID" value="L893_g32288.t1"/>
    <property type="gene ID" value="L893_g32288"/>
</dbReference>
<evidence type="ECO:0000256" key="1">
    <source>
        <dbReference type="SAM" id="Phobius"/>
    </source>
</evidence>
<feature type="transmembrane region" description="Helical" evidence="1">
    <location>
        <begin position="6"/>
        <end position="22"/>
    </location>
</feature>
<feature type="transmembrane region" description="Helical" evidence="1">
    <location>
        <begin position="87"/>
        <end position="109"/>
    </location>
</feature>